<comment type="caution">
    <text evidence="3">The sequence shown here is derived from an EMBL/GenBank/DDBJ whole genome shotgun (WGS) entry which is preliminary data.</text>
</comment>
<dbReference type="SUPFAM" id="SSF53850">
    <property type="entry name" value="Periplasmic binding protein-like II"/>
    <property type="match status" value="1"/>
</dbReference>
<dbReference type="RefSeq" id="WP_275811625.1">
    <property type="nucleotide sequence ID" value="NZ_BAAANM010000015.1"/>
</dbReference>
<evidence type="ECO:0000313" key="4">
    <source>
        <dbReference type="Proteomes" id="UP001220022"/>
    </source>
</evidence>
<evidence type="ECO:0000313" key="3">
    <source>
        <dbReference type="EMBL" id="MDF2256074.1"/>
    </source>
</evidence>
<organism evidence="3 4">
    <name type="scientific">Streptantibioticus ferralitis</name>
    <dbReference type="NCBI Taxonomy" id="236510"/>
    <lineage>
        <taxon>Bacteria</taxon>
        <taxon>Bacillati</taxon>
        <taxon>Actinomycetota</taxon>
        <taxon>Actinomycetes</taxon>
        <taxon>Kitasatosporales</taxon>
        <taxon>Streptomycetaceae</taxon>
        <taxon>Streptantibioticus</taxon>
    </lineage>
</organism>
<keyword evidence="4" id="KW-1185">Reference proteome</keyword>
<evidence type="ECO:0000256" key="2">
    <source>
        <dbReference type="ARBA" id="ARBA00022448"/>
    </source>
</evidence>
<dbReference type="PANTHER" id="PTHR43649">
    <property type="entry name" value="ARABINOSE-BINDING PROTEIN-RELATED"/>
    <property type="match status" value="1"/>
</dbReference>
<protein>
    <submittedName>
        <fullName evidence="3">Extracellular solute-binding protein</fullName>
    </submittedName>
</protein>
<evidence type="ECO:0000256" key="1">
    <source>
        <dbReference type="ARBA" id="ARBA00008520"/>
    </source>
</evidence>
<dbReference type="PANTHER" id="PTHR43649:SF29">
    <property type="entry name" value="OSMOPROTECTIVE COMPOUNDS-BINDING PROTEIN GGTB"/>
    <property type="match status" value="1"/>
</dbReference>
<dbReference type="InterPro" id="IPR006059">
    <property type="entry name" value="SBP"/>
</dbReference>
<name>A0ABT5YX97_9ACTN</name>
<dbReference type="Pfam" id="PF13416">
    <property type="entry name" value="SBP_bac_8"/>
    <property type="match status" value="1"/>
</dbReference>
<dbReference type="Proteomes" id="UP001220022">
    <property type="component" value="Unassembled WGS sequence"/>
</dbReference>
<proteinExistence type="inferred from homology"/>
<dbReference type="Gene3D" id="3.40.190.10">
    <property type="entry name" value="Periplasmic binding protein-like II"/>
    <property type="match status" value="3"/>
</dbReference>
<dbReference type="InterPro" id="IPR050490">
    <property type="entry name" value="Bact_solute-bd_prot1"/>
</dbReference>
<gene>
    <name evidence="3" type="ORF">P2L57_10145</name>
</gene>
<accession>A0ABT5YX97</accession>
<reference evidence="3 4" key="1">
    <citation type="submission" date="2023-03" db="EMBL/GenBank/DDBJ databases">
        <title>Draft genome sequence of type strain Streptomyces ferralitis JCM 14344.</title>
        <authorList>
            <person name="Klaysubun C."/>
            <person name="Duangmal K."/>
        </authorList>
    </citation>
    <scope>NUCLEOTIDE SEQUENCE [LARGE SCALE GENOMIC DNA]</scope>
    <source>
        <strain evidence="3 4">JCM 14344</strain>
    </source>
</reference>
<sequence length="425" mass="46635">MSRPEPRTLAIVAVCLALVAGAVVVLSSLRPQPSITVLANWSGDNEALFRTSVIAPFEKKYGVHVIYQGTTAESQVLKADVEAGTPPDIVVLPGPGELADYARMGKLQPVEDLVDQRGYSQGRQTWMSRLDVGGGGSHNYWFPLKTDLKSIVWHPSSVPGDRLTAAKTASRDWCLGMGSDATSGWPATDWIEDILLQQSGWQVYQQWATGRIRWQDPHVEQAWRTWQQMVGAGQNAQTERALRNDYSAASAGVTANPPICRLEHQASFIRTDPPWRNGKGDFVASAQLIPHARPSRTWEVSGDLAAMFRRTTGTADFVRYLASKDTQQTWSLQQHGFSADTDVPVSAYGGDQTTHKLAETLRDSTAVHCFDGSDAMPPAMRDAFVQAALTFLARPDTLATQLGTLDAVQRSQPKTTWLQSVCDRT</sequence>
<dbReference type="EMBL" id="JARHTQ010000005">
    <property type="protein sequence ID" value="MDF2256074.1"/>
    <property type="molecule type" value="Genomic_DNA"/>
</dbReference>
<comment type="similarity">
    <text evidence="1">Belongs to the bacterial solute-binding protein 1 family.</text>
</comment>
<keyword evidence="2" id="KW-0813">Transport</keyword>